<protein>
    <submittedName>
        <fullName evidence="2">TIM barrel protein</fullName>
    </submittedName>
</protein>
<evidence type="ECO:0000259" key="1">
    <source>
        <dbReference type="Pfam" id="PF01261"/>
    </source>
</evidence>
<dbReference type="Gene3D" id="3.20.20.150">
    <property type="entry name" value="Divalent-metal-dependent TIM barrel enzymes"/>
    <property type="match status" value="1"/>
</dbReference>
<keyword evidence="3" id="KW-1185">Reference proteome</keyword>
<dbReference type="EMBL" id="WHNP01000021">
    <property type="protein sequence ID" value="MPW19631.1"/>
    <property type="molecule type" value="Genomic_DNA"/>
</dbReference>
<feature type="domain" description="Xylose isomerase-like TIM barrel" evidence="1">
    <location>
        <begin position="26"/>
        <end position="273"/>
    </location>
</feature>
<reference evidence="2 3" key="1">
    <citation type="submission" date="2019-10" db="EMBL/GenBank/DDBJ databases">
        <title>Paraburkholderia sp. isolated from nodules of Mimosa pudica from Brazilian Atlantic Forest soils.</title>
        <authorList>
            <person name="Paulitsch F."/>
            <person name="Hungria M."/>
            <person name="Dall'Agnol R."/>
        </authorList>
    </citation>
    <scope>NUCLEOTIDE SEQUENCE [LARGE SCALE GENOMIC DNA]</scope>
    <source>
        <strain evidence="2 3">CNPSo 3157</strain>
    </source>
</reference>
<dbReference type="SUPFAM" id="SSF51658">
    <property type="entry name" value="Xylose isomerase-like"/>
    <property type="match status" value="1"/>
</dbReference>
<dbReference type="PANTHER" id="PTHR12110:SF48">
    <property type="entry name" value="BLL3656 PROTEIN"/>
    <property type="match status" value="1"/>
</dbReference>
<dbReference type="Proteomes" id="UP000484381">
    <property type="component" value="Unassembled WGS sequence"/>
</dbReference>
<accession>A0A7X1THS2</accession>
<proteinExistence type="predicted"/>
<dbReference type="AlphaFoldDB" id="A0A7X1THS2"/>
<dbReference type="PANTHER" id="PTHR12110">
    <property type="entry name" value="HYDROXYPYRUVATE ISOMERASE"/>
    <property type="match status" value="1"/>
</dbReference>
<comment type="caution">
    <text evidence="2">The sequence shown here is derived from an EMBL/GenBank/DDBJ whole genome shotgun (WGS) entry which is preliminary data.</text>
</comment>
<dbReference type="InterPro" id="IPR050312">
    <property type="entry name" value="IolE/XylAMocC-like"/>
</dbReference>
<name>A0A7X1THS2_9BURK</name>
<organism evidence="2 3">
    <name type="scientific">Paraburkholderia franconis</name>
    <dbReference type="NCBI Taxonomy" id="2654983"/>
    <lineage>
        <taxon>Bacteria</taxon>
        <taxon>Pseudomonadati</taxon>
        <taxon>Pseudomonadota</taxon>
        <taxon>Betaproteobacteria</taxon>
        <taxon>Burkholderiales</taxon>
        <taxon>Burkholderiaceae</taxon>
        <taxon>Paraburkholderia</taxon>
    </lineage>
</organism>
<evidence type="ECO:0000313" key="3">
    <source>
        <dbReference type="Proteomes" id="UP000484381"/>
    </source>
</evidence>
<dbReference type="InterPro" id="IPR036237">
    <property type="entry name" value="Xyl_isomerase-like_sf"/>
</dbReference>
<dbReference type="InterPro" id="IPR013022">
    <property type="entry name" value="Xyl_isomerase-like_TIM-brl"/>
</dbReference>
<dbReference type="Pfam" id="PF01261">
    <property type="entry name" value="AP_endonuc_2"/>
    <property type="match status" value="1"/>
</dbReference>
<evidence type="ECO:0000313" key="2">
    <source>
        <dbReference type="EMBL" id="MPW19631.1"/>
    </source>
</evidence>
<gene>
    <name evidence="2" type="ORF">GCT13_22685</name>
</gene>
<sequence length="301" mass="33036">MSTQSHQRRFALSPVTIAQCSFDEAFEQTARAGFTGIGLRYDQFERYLEQGGSVDDVKRLLAANGLRFAEAAFLAEWQYHGGLPLVSRRRRSGADDETSARLTKRLHAFLAHCEQFECANVTAVPALRETGDLDVAAEEFATLCDIAQPYGVRLCVEFMGTAPQICDLQSGADLVTRAGRKNGGLLIDTFLFHQGHSRIEHIARVPVEKIFNVQLADAKSRPRDQLDMLADRVFPGEGAANVRAVVDALVQHGYDGWWTVELFNPEYAKTDAKSIASHAFASAVALFDRSSLRVDTAGAAA</sequence>
<dbReference type="RefSeq" id="WP_152761834.1">
    <property type="nucleotide sequence ID" value="NZ_WHNP01000021.1"/>
</dbReference>